<feature type="domain" description="DUF5916" evidence="1">
    <location>
        <begin position="248"/>
        <end position="385"/>
    </location>
</feature>
<dbReference type="SUPFAM" id="SSF49344">
    <property type="entry name" value="CBD9-like"/>
    <property type="match status" value="1"/>
</dbReference>
<gene>
    <name evidence="2" type="ORF">VOP03_12275</name>
</gene>
<dbReference type="Pfam" id="PF19313">
    <property type="entry name" value="DUF5916"/>
    <property type="match status" value="1"/>
</dbReference>
<proteinExistence type="predicted"/>
<protein>
    <submittedName>
        <fullName evidence="2">DUF5916 domain-containing protein</fullName>
    </submittedName>
</protein>
<dbReference type="RefSeq" id="WP_326279018.1">
    <property type="nucleotide sequence ID" value="NZ_JAYKYV010000010.1"/>
</dbReference>
<comment type="caution">
    <text evidence="2">The sequence shown here is derived from an EMBL/GenBank/DDBJ whole genome shotgun (WGS) entry which is preliminary data.</text>
</comment>
<reference evidence="2 3" key="1">
    <citation type="submission" date="2024-01" db="EMBL/GenBank/DDBJ databases">
        <title>The strains designed SYSU M86414 and SYSU M84420 isolated from the marine sediment in San Sha City (Hainan Province, China).</title>
        <authorList>
            <person name="Guo D."/>
        </authorList>
    </citation>
    <scope>NUCLEOTIDE SEQUENCE [LARGE SCALE GENOMIC DNA]</scope>
    <source>
        <strain evidence="2 3">SYSU M84420</strain>
    </source>
</reference>
<sequence length="763" mass="87635">MAYKLLNTKSMKCLLLLILMLLFSMGHGQNLPGTRLKIKKSPGEIVLDGVLDEKAWEQADVANNWYQNFPVDSLPAPFQTEARVTFDDEFIYVSFVCYEDETPDVVSTLRRDFNYSLNDNVSFIFGPYNDRLNGYFFNVTAAGAKRDGTLSSGGVGENAFNIYWDNKWYSKVVRYKDRWIAELAIPFKSFKYKSDVKEWNVTFDRLDKKRNIKSAWVKTPRQFYTGTFAYAGQLVWEDPIPKAKSNISIIPFLSGGAFQDREQEPMASSTRLQTGFDARVGITPSMNLDLTINPDFSQIEVDEQILNLSRFEFQFPERRQFFLENTDLFANAGFESARPFFSRRIGIVQDTAGITQIVPILYGARLSGTLNEKWRLGVMNMHTKKMLELGLPAQNYTVATVQRMFWEQSSISMTFVNKQSLGVQEGDSLKYFHPSIFRKIDREGIRRPNTYNRVIDADLVLRSKDNKWYHSSFWAQSFDAQNKAKTMSGSAFFEYADRNLNANLGGFLVNENFNAEVGFVPGSTVYPGQIGYYSEIGYKAYPNSTRILSTGPRIGTSSILLPDGTLADREHTIGFGLDFKNSSNLLIEYSNTFQRLTIDFSPINNNDNRKFLKGETYRWNTVSASYQSNTTRKFNFLLNAAYGGFYNGSNLNMGGEFNMRFQPYATISMRFDHNNVKLPGDYGDEALFLLGPKLDVTFTDKIFFTGFFQYNDLIDNMNLNARIQWRYKPASDFFIVYTENYFPVNFASKNRALVFKFTYWLNI</sequence>
<organism evidence="2 3">
    <name type="scientific">Flagellimonas halotolerans</name>
    <dbReference type="NCBI Taxonomy" id="3112164"/>
    <lineage>
        <taxon>Bacteria</taxon>
        <taxon>Pseudomonadati</taxon>
        <taxon>Bacteroidota</taxon>
        <taxon>Flavobacteriia</taxon>
        <taxon>Flavobacteriales</taxon>
        <taxon>Flavobacteriaceae</taxon>
        <taxon>Flagellimonas</taxon>
    </lineage>
</organism>
<evidence type="ECO:0000313" key="2">
    <source>
        <dbReference type="EMBL" id="MEC4266125.1"/>
    </source>
</evidence>
<keyword evidence="3" id="KW-1185">Reference proteome</keyword>
<name>A0ABU6ISM8_9FLAO</name>
<dbReference type="InterPro" id="IPR045670">
    <property type="entry name" value="DUF5916"/>
</dbReference>
<dbReference type="EMBL" id="JAYMGW010000010">
    <property type="protein sequence ID" value="MEC4266125.1"/>
    <property type="molecule type" value="Genomic_DNA"/>
</dbReference>
<accession>A0ABU6ISM8</accession>
<dbReference type="Proteomes" id="UP001355298">
    <property type="component" value="Unassembled WGS sequence"/>
</dbReference>
<dbReference type="CDD" id="cd09618">
    <property type="entry name" value="CBM9_like_2"/>
    <property type="match status" value="1"/>
</dbReference>
<evidence type="ECO:0000313" key="3">
    <source>
        <dbReference type="Proteomes" id="UP001355298"/>
    </source>
</evidence>
<evidence type="ECO:0000259" key="1">
    <source>
        <dbReference type="Pfam" id="PF19313"/>
    </source>
</evidence>
<dbReference type="Gene3D" id="2.60.40.1190">
    <property type="match status" value="1"/>
</dbReference>